<evidence type="ECO:0000256" key="6">
    <source>
        <dbReference type="ARBA" id="ARBA00022884"/>
    </source>
</evidence>
<accession>F6PLR1</accession>
<sequence>MAAAAAAGVVSGERSGSATLGNEEEKEEKEEEEEEEVTRRLQRTRRELSNRRKILLKNLPRDCHSQEVHELLKDYELKYCYVDRNKRTAFVTLLNGEQAQSAIRTFHQHSLRGKDIVVQFQPTDALLCVTNLPASLTLQEFEELLRAYGNIERCFLVYSEVTGQSKGYGFVEYMKKDSAAKARVELMGKELRAGNLFAQWMDVNQLTPDLIHSKCLCVDKLPSDFSDSDELVRLFSRVHNPVFCQFAQDEGSYVGGFAVVEYDTAEQAEEVQRATHGMTIQGTKVRVAFCAPGSPGRSTLAALIAAQQMMLNNQKGLLPEPNPIQIMKSLNNPAMLQILLQPQLRGCAGKPAGLGVPHSLPHLMNPTINPAFLQMNPIHQVSGLGNSSRFLLQNLCYLQVAQQQLMKIDSLPSNSKPGLLGEPPATVLQAALGMGPTPLKAELGHHGESLKAPTLASPPTAASGGMGAFPFFPNQHVVGPALPASTQDQPAGPAEGAGSGPPQPYLQSFTGLPPAGLRTGPLKQHSQPKSTEASSGIPCINQSSLLGEPPREIRLSTNPYLNLASVLPGACLPPPGASKTSPLQQLGISKGLLDAAFSQGAPSQQALENYLHYSQQFGDYAPGSTLRSEKRGSSSLISAPEGGSAEPAGRRAEGPGGYPPENLLKKKRVY</sequence>
<organism evidence="16 17">
    <name type="scientific">Ornithorhynchus anatinus</name>
    <name type="common">Duckbill platypus</name>
    <dbReference type="NCBI Taxonomy" id="9258"/>
    <lineage>
        <taxon>Eukaryota</taxon>
        <taxon>Metazoa</taxon>
        <taxon>Chordata</taxon>
        <taxon>Craniata</taxon>
        <taxon>Vertebrata</taxon>
        <taxon>Euteleostomi</taxon>
        <taxon>Mammalia</taxon>
        <taxon>Monotremata</taxon>
        <taxon>Ornithorhynchidae</taxon>
        <taxon>Ornithorhynchus</taxon>
    </lineage>
</organism>
<dbReference type="InterPro" id="IPR012677">
    <property type="entry name" value="Nucleotide-bd_a/b_plait_sf"/>
</dbReference>
<evidence type="ECO:0000256" key="3">
    <source>
        <dbReference type="ARBA" id="ARBA00022490"/>
    </source>
</evidence>
<evidence type="ECO:0000313" key="17">
    <source>
        <dbReference type="Proteomes" id="UP000002279"/>
    </source>
</evidence>
<evidence type="ECO:0000256" key="7">
    <source>
        <dbReference type="ARBA" id="ARBA00022990"/>
    </source>
</evidence>
<reference evidence="16" key="3">
    <citation type="submission" date="2025-09" db="UniProtKB">
        <authorList>
            <consortium name="Ensembl"/>
        </authorList>
    </citation>
    <scope>IDENTIFICATION</scope>
    <source>
        <strain evidence="16">Glennie</strain>
    </source>
</reference>
<dbReference type="PANTHER" id="PTHR48025:SF1">
    <property type="entry name" value="RRM DOMAIN-CONTAINING PROTEIN"/>
    <property type="match status" value="1"/>
</dbReference>
<reference evidence="16 17" key="1">
    <citation type="journal article" date="2008" name="Nature">
        <title>Genome analysis of the platypus reveals unique signatures of evolution.</title>
        <authorList>
            <person name="Warren W.C."/>
            <person name="Hillier L.W."/>
            <person name="Marshall Graves J.A."/>
            <person name="Birney E."/>
            <person name="Ponting C.P."/>
            <person name="Grutzner F."/>
            <person name="Belov K."/>
            <person name="Miller W."/>
            <person name="Clarke L."/>
            <person name="Chinwalla A.T."/>
            <person name="Yang S.P."/>
            <person name="Heger A."/>
            <person name="Locke D.P."/>
            <person name="Miethke P."/>
            <person name="Waters P.D."/>
            <person name="Veyrunes F."/>
            <person name="Fulton L."/>
            <person name="Fulton B."/>
            <person name="Graves T."/>
            <person name="Wallis J."/>
            <person name="Puente X.S."/>
            <person name="Lopez-Otin C."/>
            <person name="Ordonez G.R."/>
            <person name="Eichler E.E."/>
            <person name="Chen L."/>
            <person name="Cheng Z."/>
            <person name="Deakin J.E."/>
            <person name="Alsop A."/>
            <person name="Thompson K."/>
            <person name="Kirby P."/>
            <person name="Papenfuss A.T."/>
            <person name="Wakefield M.J."/>
            <person name="Olender T."/>
            <person name="Lancet D."/>
            <person name="Huttley G.A."/>
            <person name="Smit A.F."/>
            <person name="Pask A."/>
            <person name="Temple-Smith P."/>
            <person name="Batzer M.A."/>
            <person name="Walker J.A."/>
            <person name="Konkel M.K."/>
            <person name="Harris R.S."/>
            <person name="Whittington C.M."/>
            <person name="Wong E.S."/>
            <person name="Gemmell N.J."/>
            <person name="Buschiazzo E."/>
            <person name="Vargas Jentzsch I.M."/>
            <person name="Merkel A."/>
            <person name="Schmitz J."/>
            <person name="Zemann A."/>
            <person name="Churakov G."/>
            <person name="Kriegs J.O."/>
            <person name="Brosius J."/>
            <person name="Murchison E.P."/>
            <person name="Sachidanandam R."/>
            <person name="Smith C."/>
            <person name="Hannon G.J."/>
            <person name="Tsend-Ayush E."/>
            <person name="McMillan D."/>
            <person name="Attenborough R."/>
            <person name="Rens W."/>
            <person name="Ferguson-Smith M."/>
            <person name="Lefevre C.M."/>
            <person name="Sharp J.A."/>
            <person name="Nicholas K.R."/>
            <person name="Ray D.A."/>
            <person name="Kube M."/>
            <person name="Reinhardt R."/>
            <person name="Pringle T.H."/>
            <person name="Taylor J."/>
            <person name="Jones R.C."/>
            <person name="Nixon B."/>
            <person name="Dacheux J.L."/>
            <person name="Niwa H."/>
            <person name="Sekita Y."/>
            <person name="Huang X."/>
            <person name="Stark A."/>
            <person name="Kheradpour P."/>
            <person name="Kellis M."/>
            <person name="Flicek P."/>
            <person name="Chen Y."/>
            <person name="Webber C."/>
            <person name="Hardison R."/>
            <person name="Nelson J."/>
            <person name="Hallsworth-Pepin K."/>
            <person name="Delehaunty K."/>
            <person name="Markovic C."/>
            <person name="Minx P."/>
            <person name="Feng Y."/>
            <person name="Kremitzki C."/>
            <person name="Mitreva M."/>
            <person name="Glasscock J."/>
            <person name="Wylie T."/>
            <person name="Wohldmann P."/>
            <person name="Thiru P."/>
            <person name="Nhan M.N."/>
            <person name="Pohl C.S."/>
            <person name="Smith S.M."/>
            <person name="Hou S."/>
            <person name="Nefedov M."/>
            <person name="de Jong P.J."/>
            <person name="Renfree M.B."/>
            <person name="Mardis E.R."/>
            <person name="Wilson R.K."/>
        </authorList>
    </citation>
    <scope>NUCLEOTIDE SEQUENCE [LARGE SCALE GENOMIC DNA]</scope>
    <source>
        <strain evidence="16 17">Glennie</strain>
    </source>
</reference>
<feature type="domain" description="RRM" evidence="15">
    <location>
        <begin position="214"/>
        <end position="292"/>
    </location>
</feature>
<feature type="compositionally biased region" description="Acidic residues" evidence="14">
    <location>
        <begin position="22"/>
        <end position="36"/>
    </location>
</feature>
<dbReference type="Pfam" id="PF00076">
    <property type="entry name" value="RRM_1"/>
    <property type="match status" value="3"/>
</dbReference>
<gene>
    <name evidence="16" type="primary">RAVER2</name>
</gene>
<keyword evidence="7" id="KW-0007">Acetylation</keyword>
<dbReference type="PANTHER" id="PTHR48025">
    <property type="entry name" value="OS02G0815200 PROTEIN"/>
    <property type="match status" value="1"/>
</dbReference>
<dbReference type="InterPro" id="IPR047943">
    <property type="entry name" value="RAVER2_RRM1"/>
</dbReference>
<dbReference type="InterPro" id="IPR050502">
    <property type="entry name" value="Euk_RNA-bind_prot"/>
</dbReference>
<feature type="region of interest" description="Disordered" evidence="14">
    <location>
        <begin position="479"/>
        <end position="545"/>
    </location>
</feature>
<evidence type="ECO:0000256" key="4">
    <source>
        <dbReference type="ARBA" id="ARBA00022553"/>
    </source>
</evidence>
<reference evidence="16" key="2">
    <citation type="submission" date="2025-08" db="UniProtKB">
        <authorList>
            <consortium name="Ensembl"/>
        </authorList>
    </citation>
    <scope>IDENTIFICATION</scope>
    <source>
        <strain evidence="16">Glennie</strain>
    </source>
</reference>
<dbReference type="Proteomes" id="UP000002279">
    <property type="component" value="Chromosome 18"/>
</dbReference>
<dbReference type="SUPFAM" id="SSF54928">
    <property type="entry name" value="RNA-binding domain, RBD"/>
    <property type="match status" value="2"/>
</dbReference>
<evidence type="ECO:0000256" key="8">
    <source>
        <dbReference type="ARBA" id="ARBA00023242"/>
    </source>
</evidence>
<dbReference type="CTD" id="55225"/>
<protein>
    <recommendedName>
        <fullName evidence="11">Ribonucleoprotein PTB-binding 1</fullName>
    </recommendedName>
    <alternativeName>
        <fullName evidence="12">Protein raver-1</fullName>
    </alternativeName>
</protein>
<evidence type="ECO:0000256" key="11">
    <source>
        <dbReference type="ARBA" id="ARBA00072395"/>
    </source>
</evidence>
<proteinExistence type="predicted"/>
<evidence type="ECO:0000256" key="14">
    <source>
        <dbReference type="SAM" id="MobiDB-lite"/>
    </source>
</evidence>
<keyword evidence="5" id="KW-0677">Repeat</keyword>
<comment type="subunit">
    <text evidence="10">Interacts with PTBP1, RAVER2, VCL and ACTN1. Part of a complex containing RAVER1, VCL and ACTN1.</text>
</comment>
<dbReference type="FunFam" id="3.30.70.330:FF:000116">
    <property type="entry name" value="Putative ribonucleoprotein PTB-binding 1"/>
    <property type="match status" value="1"/>
</dbReference>
<feature type="region of interest" description="Disordered" evidence="14">
    <location>
        <begin position="622"/>
        <end position="670"/>
    </location>
</feature>
<evidence type="ECO:0000256" key="10">
    <source>
        <dbReference type="ARBA" id="ARBA00066243"/>
    </source>
</evidence>
<dbReference type="RefSeq" id="XP_028939269.1">
    <property type="nucleotide sequence ID" value="XM_029083436.1"/>
</dbReference>
<dbReference type="InParanoid" id="F6PLR1"/>
<dbReference type="STRING" id="9258.ENSOANP00000013237"/>
<comment type="function">
    <text evidence="9">Cooperates with PTBP1 to modulate regulated alternative splicing events. Promotes exon skipping. Cooperates with PTBP1 to modulate switching between mutually exclusive exons during maturation of the TPM1 pre-mRNA.</text>
</comment>
<dbReference type="Bgee" id="ENSOANG00000008327">
    <property type="expression patterns" value="Expressed in testis and 7 other cell types or tissues"/>
</dbReference>
<dbReference type="CDD" id="cd12664">
    <property type="entry name" value="RRM1_RAVER2"/>
    <property type="match status" value="1"/>
</dbReference>
<evidence type="ECO:0000256" key="9">
    <source>
        <dbReference type="ARBA" id="ARBA00058259"/>
    </source>
</evidence>
<keyword evidence="3" id="KW-0963">Cytoplasm</keyword>
<dbReference type="OMA" id="TQYNQAY"/>
<dbReference type="GeneTree" id="ENSGT00940000158648"/>
<dbReference type="GeneID" id="100087658"/>
<dbReference type="AlphaFoldDB" id="F6PLR1"/>
<feature type="domain" description="RRM" evidence="15">
    <location>
        <begin position="52"/>
        <end position="123"/>
    </location>
</feature>
<keyword evidence="8" id="KW-0539">Nucleus</keyword>
<evidence type="ECO:0000256" key="1">
    <source>
        <dbReference type="ARBA" id="ARBA00004123"/>
    </source>
</evidence>
<feature type="compositionally biased region" description="Polar residues" evidence="14">
    <location>
        <begin position="524"/>
        <end position="545"/>
    </location>
</feature>
<evidence type="ECO:0000256" key="13">
    <source>
        <dbReference type="PROSITE-ProRule" id="PRU00176"/>
    </source>
</evidence>
<evidence type="ECO:0000259" key="15">
    <source>
        <dbReference type="PROSITE" id="PS50102"/>
    </source>
</evidence>
<dbReference type="HOGENOM" id="CLU_016492_2_0_1"/>
<evidence type="ECO:0000313" key="16">
    <source>
        <dbReference type="Ensembl" id="ENSOANP00000013237.2"/>
    </source>
</evidence>
<dbReference type="PROSITE" id="PS50102">
    <property type="entry name" value="RRM"/>
    <property type="match status" value="3"/>
</dbReference>
<keyword evidence="6 13" id="KW-0694">RNA-binding</keyword>
<dbReference type="SMART" id="SM00360">
    <property type="entry name" value="RRM"/>
    <property type="match status" value="3"/>
</dbReference>
<evidence type="ECO:0000256" key="2">
    <source>
        <dbReference type="ARBA" id="ARBA00004496"/>
    </source>
</evidence>
<dbReference type="FunFam" id="3.30.70.330:FF:000100">
    <property type="entry name" value="Putative ribonucleoprotein PTB-binding 1"/>
    <property type="match status" value="1"/>
</dbReference>
<dbReference type="GO" id="GO:0003723">
    <property type="term" value="F:RNA binding"/>
    <property type="evidence" value="ECO:0000318"/>
    <property type="project" value="GO_Central"/>
</dbReference>
<evidence type="ECO:0000256" key="12">
    <source>
        <dbReference type="ARBA" id="ARBA00076009"/>
    </source>
</evidence>
<dbReference type="eggNOG" id="KOG0123">
    <property type="taxonomic scope" value="Eukaryota"/>
</dbReference>
<dbReference type="FunFam" id="3.30.70.330:FF:000125">
    <property type="entry name" value="Putative ribonucleoprotein PTB-binding 1"/>
    <property type="match status" value="1"/>
</dbReference>
<evidence type="ECO:0000256" key="5">
    <source>
        <dbReference type="ARBA" id="ARBA00022737"/>
    </source>
</evidence>
<feature type="domain" description="RRM" evidence="15">
    <location>
        <begin position="125"/>
        <end position="208"/>
    </location>
</feature>
<dbReference type="GO" id="GO:0005634">
    <property type="term" value="C:nucleus"/>
    <property type="evidence" value="ECO:0007669"/>
    <property type="project" value="UniProtKB-SubCell"/>
</dbReference>
<dbReference type="GO" id="GO:0005737">
    <property type="term" value="C:cytoplasm"/>
    <property type="evidence" value="ECO:0007669"/>
    <property type="project" value="UniProtKB-SubCell"/>
</dbReference>
<name>F6PLR1_ORNAN</name>
<dbReference type="Ensembl" id="ENSOANT00000013240.3">
    <property type="protein sequence ID" value="ENSOANP00000013237.2"/>
    <property type="gene ID" value="ENSOANG00000008327.3"/>
</dbReference>
<dbReference type="Gene3D" id="3.30.70.330">
    <property type="match status" value="3"/>
</dbReference>
<dbReference type="InterPro" id="IPR035979">
    <property type="entry name" value="RBD_domain_sf"/>
</dbReference>
<comment type="subcellular location">
    <subcellularLocation>
        <location evidence="2">Cytoplasm</location>
    </subcellularLocation>
    <subcellularLocation>
        <location evidence="1">Nucleus</location>
    </subcellularLocation>
</comment>
<keyword evidence="17" id="KW-1185">Reference proteome</keyword>
<dbReference type="FunCoup" id="F6PLR1">
    <property type="interactions" value="154"/>
</dbReference>
<feature type="region of interest" description="Disordered" evidence="14">
    <location>
        <begin position="1"/>
        <end position="43"/>
    </location>
</feature>
<keyword evidence="4" id="KW-0597">Phosphoprotein</keyword>
<dbReference type="InterPro" id="IPR000504">
    <property type="entry name" value="RRM_dom"/>
</dbReference>